<accession>A0AAV9VK11</accession>
<feature type="region of interest" description="Disordered" evidence="1">
    <location>
        <begin position="67"/>
        <end position="119"/>
    </location>
</feature>
<feature type="compositionally biased region" description="Pro residues" evidence="1">
    <location>
        <begin position="102"/>
        <end position="119"/>
    </location>
</feature>
<proteinExistence type="predicted"/>
<dbReference type="Proteomes" id="UP001373714">
    <property type="component" value="Unassembled WGS sequence"/>
</dbReference>
<organism evidence="3 4">
    <name type="scientific">Orbilia blumenaviensis</name>
    <dbReference type="NCBI Taxonomy" id="1796055"/>
    <lineage>
        <taxon>Eukaryota</taxon>
        <taxon>Fungi</taxon>
        <taxon>Dikarya</taxon>
        <taxon>Ascomycota</taxon>
        <taxon>Pezizomycotina</taxon>
        <taxon>Orbiliomycetes</taxon>
        <taxon>Orbiliales</taxon>
        <taxon>Orbiliaceae</taxon>
        <taxon>Orbilia</taxon>
    </lineage>
</organism>
<keyword evidence="4" id="KW-1185">Reference proteome</keyword>
<keyword evidence="2" id="KW-0812">Transmembrane</keyword>
<reference evidence="3 4" key="1">
    <citation type="submission" date="2019-10" db="EMBL/GenBank/DDBJ databases">
        <authorList>
            <person name="Palmer J.M."/>
        </authorList>
    </citation>
    <scope>NUCLEOTIDE SEQUENCE [LARGE SCALE GENOMIC DNA]</scope>
    <source>
        <strain evidence="3 4">TWF730</strain>
    </source>
</reference>
<dbReference type="EMBL" id="JAVHNS010000002">
    <property type="protein sequence ID" value="KAK6362178.1"/>
    <property type="molecule type" value="Genomic_DNA"/>
</dbReference>
<comment type="caution">
    <text evidence="3">The sequence shown here is derived from an EMBL/GenBank/DDBJ whole genome shotgun (WGS) entry which is preliminary data.</text>
</comment>
<name>A0AAV9VK11_9PEZI</name>
<dbReference type="AlphaFoldDB" id="A0AAV9VK11"/>
<feature type="transmembrane region" description="Helical" evidence="2">
    <location>
        <begin position="6"/>
        <end position="26"/>
    </location>
</feature>
<evidence type="ECO:0000313" key="3">
    <source>
        <dbReference type="EMBL" id="KAK6362178.1"/>
    </source>
</evidence>
<evidence type="ECO:0000256" key="1">
    <source>
        <dbReference type="SAM" id="MobiDB-lite"/>
    </source>
</evidence>
<evidence type="ECO:0000313" key="4">
    <source>
        <dbReference type="Proteomes" id="UP001373714"/>
    </source>
</evidence>
<keyword evidence="2" id="KW-1133">Transmembrane helix</keyword>
<sequence>MYLGDIIFLGGAVAAFASGILVVEVYKTLESIYYERKTRIAHETHHFGRPLKRKERKALKQAYQLDQMAATTGPNISSRNGGRGSNLRRRTASGNPYFTSAPIPPSPPEPFPKPGPFAD</sequence>
<keyword evidence="2" id="KW-0472">Membrane</keyword>
<gene>
    <name evidence="3" type="ORF">TWF730_005874</name>
</gene>
<evidence type="ECO:0000256" key="2">
    <source>
        <dbReference type="SAM" id="Phobius"/>
    </source>
</evidence>
<protein>
    <submittedName>
        <fullName evidence="3">Uncharacterized protein</fullName>
    </submittedName>
</protein>